<keyword evidence="1" id="KW-0812">Transmembrane</keyword>
<keyword evidence="1" id="KW-1133">Transmembrane helix</keyword>
<accession>A0ABQ4KPH0</accession>
<dbReference type="InterPro" id="IPR058653">
    <property type="entry name" value="NfeD2_TM"/>
</dbReference>
<feature type="transmembrane region" description="Helical" evidence="1">
    <location>
        <begin position="68"/>
        <end position="94"/>
    </location>
</feature>
<organism evidence="3 4">
    <name type="scientific">Lederbergia ruris</name>
    <dbReference type="NCBI Taxonomy" id="217495"/>
    <lineage>
        <taxon>Bacteria</taxon>
        <taxon>Bacillati</taxon>
        <taxon>Bacillota</taxon>
        <taxon>Bacilli</taxon>
        <taxon>Bacillales</taxon>
        <taxon>Bacillaceae</taxon>
        <taxon>Lederbergia</taxon>
    </lineage>
</organism>
<sequence>MTLFGYPIETIYLILLVVSGVLTLLYLFFGDILEGADEVSPFLNPVLILAFITFFSAGGFILEKVTSLNSYLIIAISAFISLLLDVLLNVFVLVPLKSAEQSLSYTEKSLEGRVGKTIVSIPTEGFGEVVIESYSGMISKPAASYENTSISEGAEVLVIEVKNGVLYVVPYKPSFK</sequence>
<feature type="domain" description="Membrane protein NfeD2 N-terminal transmembrane" evidence="2">
    <location>
        <begin position="1"/>
        <end position="101"/>
    </location>
</feature>
<feature type="transmembrane region" description="Helical" evidence="1">
    <location>
        <begin position="42"/>
        <end position="62"/>
    </location>
</feature>
<dbReference type="EMBL" id="BORB01000061">
    <property type="protein sequence ID" value="GIN59782.1"/>
    <property type="molecule type" value="Genomic_DNA"/>
</dbReference>
<dbReference type="Proteomes" id="UP000679950">
    <property type="component" value="Unassembled WGS sequence"/>
</dbReference>
<evidence type="ECO:0000259" key="2">
    <source>
        <dbReference type="Pfam" id="PF25842"/>
    </source>
</evidence>
<dbReference type="Gene3D" id="2.40.50.140">
    <property type="entry name" value="Nucleic acid-binding proteins"/>
    <property type="match status" value="1"/>
</dbReference>
<name>A0ABQ4KPH0_9BACI</name>
<evidence type="ECO:0000256" key="1">
    <source>
        <dbReference type="SAM" id="Phobius"/>
    </source>
</evidence>
<keyword evidence="4" id="KW-1185">Reference proteome</keyword>
<evidence type="ECO:0000313" key="3">
    <source>
        <dbReference type="EMBL" id="GIN59782.1"/>
    </source>
</evidence>
<evidence type="ECO:0000313" key="4">
    <source>
        <dbReference type="Proteomes" id="UP000679950"/>
    </source>
</evidence>
<gene>
    <name evidence="3" type="primary">yuaF</name>
    <name evidence="3" type="ORF">J8TS2_41010</name>
</gene>
<protein>
    <submittedName>
        <fullName evidence="3">Membrane protein YuaF</fullName>
    </submittedName>
</protein>
<keyword evidence="1" id="KW-0472">Membrane</keyword>
<dbReference type="InterPro" id="IPR012340">
    <property type="entry name" value="NA-bd_OB-fold"/>
</dbReference>
<reference evidence="3 4" key="1">
    <citation type="submission" date="2021-03" db="EMBL/GenBank/DDBJ databases">
        <title>Antimicrobial resistance genes in bacteria isolated from Japanese honey, and their potential for conferring macrolide and lincosamide resistance in the American foulbrood pathogen Paenibacillus larvae.</title>
        <authorList>
            <person name="Okamoto M."/>
            <person name="Kumagai M."/>
            <person name="Kanamori H."/>
            <person name="Takamatsu D."/>
        </authorList>
    </citation>
    <scope>NUCLEOTIDE SEQUENCE [LARGE SCALE GENOMIC DNA]</scope>
    <source>
        <strain evidence="3 4">J8TS2</strain>
    </source>
</reference>
<dbReference type="RefSeq" id="WP_158321920.1">
    <property type="nucleotide sequence ID" value="NZ_BORB01000061.1"/>
</dbReference>
<proteinExistence type="predicted"/>
<comment type="caution">
    <text evidence="3">The sequence shown here is derived from an EMBL/GenBank/DDBJ whole genome shotgun (WGS) entry which is preliminary data.</text>
</comment>
<dbReference type="Pfam" id="PF25842">
    <property type="entry name" value="NfeD_TM"/>
    <property type="match status" value="1"/>
</dbReference>
<feature type="transmembrane region" description="Helical" evidence="1">
    <location>
        <begin position="12"/>
        <end position="30"/>
    </location>
</feature>